<organism evidence="1">
    <name type="scientific">marine sediment metagenome</name>
    <dbReference type="NCBI Taxonomy" id="412755"/>
    <lineage>
        <taxon>unclassified sequences</taxon>
        <taxon>metagenomes</taxon>
        <taxon>ecological metagenomes</taxon>
    </lineage>
</organism>
<evidence type="ECO:0000313" key="1">
    <source>
        <dbReference type="EMBL" id="KKM93070.1"/>
    </source>
</evidence>
<reference evidence="1" key="1">
    <citation type="journal article" date="2015" name="Nature">
        <title>Complex archaea that bridge the gap between prokaryotes and eukaryotes.</title>
        <authorList>
            <person name="Spang A."/>
            <person name="Saw J.H."/>
            <person name="Jorgensen S.L."/>
            <person name="Zaremba-Niedzwiedzka K."/>
            <person name="Martijn J."/>
            <person name="Lind A.E."/>
            <person name="van Eijk R."/>
            <person name="Schleper C."/>
            <person name="Guy L."/>
            <person name="Ettema T.J."/>
        </authorList>
    </citation>
    <scope>NUCLEOTIDE SEQUENCE</scope>
</reference>
<accession>A0A0F9NW18</accession>
<name>A0A0F9NW18_9ZZZZ</name>
<dbReference type="AlphaFoldDB" id="A0A0F9NW18"/>
<dbReference type="EMBL" id="LAZR01006314">
    <property type="protein sequence ID" value="KKM93070.1"/>
    <property type="molecule type" value="Genomic_DNA"/>
</dbReference>
<comment type="caution">
    <text evidence="1">The sequence shown here is derived from an EMBL/GenBank/DDBJ whole genome shotgun (WGS) entry which is preliminary data.</text>
</comment>
<sequence>MAEPVSRRTAERAVPLEDCSGRKYGVDEREDLIRYVLLGAELQRGDIAFTEEPERVERDAVETAGWTAVQWVWKLVELAGWVEEWHPASQPGEDIKPLSEWRKCVSVLWYRDRFLRLRASEWDPMHNWADIGLVLEWLRGMPKWEQGKFSMRLNRMWLDGSKGSPFILWLTPAAIVQAAVEASKEWGVNNVAG</sequence>
<protein>
    <submittedName>
        <fullName evidence="1">Uncharacterized protein</fullName>
    </submittedName>
</protein>
<gene>
    <name evidence="1" type="ORF">LCGC14_1212060</name>
</gene>
<proteinExistence type="predicted"/>